<dbReference type="Proteomes" id="UP001600064">
    <property type="component" value="Unassembled WGS sequence"/>
</dbReference>
<keyword evidence="2" id="KW-1185">Reference proteome</keyword>
<comment type="caution">
    <text evidence="1">The sequence shown here is derived from an EMBL/GenBank/DDBJ whole genome shotgun (WGS) entry which is preliminary data.</text>
</comment>
<organism evidence="1 2">
    <name type="scientific">Remersonia thermophila</name>
    <dbReference type="NCBI Taxonomy" id="72144"/>
    <lineage>
        <taxon>Eukaryota</taxon>
        <taxon>Fungi</taxon>
        <taxon>Dikarya</taxon>
        <taxon>Ascomycota</taxon>
        <taxon>Pezizomycotina</taxon>
        <taxon>Sordariomycetes</taxon>
        <taxon>Sordariomycetidae</taxon>
        <taxon>Sordariales</taxon>
        <taxon>Sordariales incertae sedis</taxon>
        <taxon>Remersonia</taxon>
    </lineage>
</organism>
<dbReference type="InterPro" id="IPR051828">
    <property type="entry name" value="HAD-like_hydrolase_domain"/>
</dbReference>
<dbReference type="PANTHER" id="PTHR46191">
    <property type="match status" value="1"/>
</dbReference>
<dbReference type="InterPro" id="IPR044924">
    <property type="entry name" value="HAD-SF_hydro_IA_REG-2-like_cap"/>
</dbReference>
<gene>
    <name evidence="1" type="ORF">VTJ83DRAFT_5250</name>
</gene>
<protein>
    <recommendedName>
        <fullName evidence="3">Haloacid dehalogenase</fullName>
    </recommendedName>
</protein>
<reference evidence="1 2" key="1">
    <citation type="journal article" date="2024" name="Commun. Biol.">
        <title>Comparative genomic analysis of thermophilic fungi reveals convergent evolutionary adaptations and gene losses.</title>
        <authorList>
            <person name="Steindorff A.S."/>
            <person name="Aguilar-Pontes M.V."/>
            <person name="Robinson A.J."/>
            <person name="Andreopoulos B."/>
            <person name="LaButti K."/>
            <person name="Kuo A."/>
            <person name="Mondo S."/>
            <person name="Riley R."/>
            <person name="Otillar R."/>
            <person name="Haridas S."/>
            <person name="Lipzen A."/>
            <person name="Grimwood J."/>
            <person name="Schmutz J."/>
            <person name="Clum A."/>
            <person name="Reid I.D."/>
            <person name="Moisan M.C."/>
            <person name="Butler G."/>
            <person name="Nguyen T.T.M."/>
            <person name="Dewar K."/>
            <person name="Conant G."/>
            <person name="Drula E."/>
            <person name="Henrissat B."/>
            <person name="Hansel C."/>
            <person name="Singer S."/>
            <person name="Hutchinson M.I."/>
            <person name="de Vries R.P."/>
            <person name="Natvig D.O."/>
            <person name="Powell A.J."/>
            <person name="Tsang A."/>
            <person name="Grigoriev I.V."/>
        </authorList>
    </citation>
    <scope>NUCLEOTIDE SEQUENCE [LARGE SCALE GENOMIC DNA]</scope>
    <source>
        <strain evidence="1 2">ATCC 22073</strain>
    </source>
</reference>
<dbReference type="Pfam" id="PF00702">
    <property type="entry name" value="Hydrolase"/>
    <property type="match status" value="1"/>
</dbReference>
<dbReference type="SUPFAM" id="SSF56784">
    <property type="entry name" value="HAD-like"/>
    <property type="match status" value="1"/>
</dbReference>
<dbReference type="EMBL" id="JAZGUE010000005">
    <property type="protein sequence ID" value="KAL2265898.1"/>
    <property type="molecule type" value="Genomic_DNA"/>
</dbReference>
<accession>A0ABR4D699</accession>
<dbReference type="PANTHER" id="PTHR46191:SF2">
    <property type="entry name" value="HALOACID DEHALOGENASE-LIKE HYDROLASE DOMAIN-CONTAINING PROTEIN 3"/>
    <property type="match status" value="1"/>
</dbReference>
<dbReference type="InterPro" id="IPR036412">
    <property type="entry name" value="HAD-like_sf"/>
</dbReference>
<dbReference type="InterPro" id="IPR023214">
    <property type="entry name" value="HAD_sf"/>
</dbReference>
<dbReference type="Gene3D" id="1.10.150.720">
    <property type="entry name" value="Haloacid dehalogenase-like hydrolase"/>
    <property type="match status" value="1"/>
</dbReference>
<proteinExistence type="predicted"/>
<dbReference type="RefSeq" id="XP_070864625.1">
    <property type="nucleotide sequence ID" value="XM_071011830.1"/>
</dbReference>
<dbReference type="GeneID" id="98126474"/>
<evidence type="ECO:0000313" key="2">
    <source>
        <dbReference type="Proteomes" id="UP001600064"/>
    </source>
</evidence>
<dbReference type="Gene3D" id="3.40.50.1000">
    <property type="entry name" value="HAD superfamily/HAD-like"/>
    <property type="match status" value="1"/>
</dbReference>
<evidence type="ECO:0000313" key="1">
    <source>
        <dbReference type="EMBL" id="KAL2265898.1"/>
    </source>
</evidence>
<sequence>MSRRNVLLCFDAFGTLFYPKPSVPEQYASVARQCGLVSVTAEQVKKSIKVAYSAAEKAHPNYGKSTGMGAEKWWTDVIQETFQLITGSPSEDLPKDLAPRLLQRFTSSDGYAMAPSVATLLRSIKEQQHRNQRSGPPRILVGVITNSDDRVPSVLSSFGLRVSPARFGTHFDPTELAQRQQSQPYDVDLHCMSYDVGVGKPDRRIFDAAVRMADELATSAALVKSAVAEGDADPGHSSWLKIYVGDEYVKDVVGSREAGWYPVYVGPEDELPDQERFVSLKQLTHATTFDEAFSKNTSRATIRAHSVQEFLEWLLERCTF</sequence>
<evidence type="ECO:0008006" key="3">
    <source>
        <dbReference type="Google" id="ProtNLM"/>
    </source>
</evidence>
<name>A0ABR4D699_9PEZI</name>